<dbReference type="SMART" id="SM00345">
    <property type="entry name" value="HTH_GNTR"/>
    <property type="match status" value="1"/>
</dbReference>
<dbReference type="Pfam" id="PF07729">
    <property type="entry name" value="FCD"/>
    <property type="match status" value="1"/>
</dbReference>
<dbReference type="SUPFAM" id="SSF46785">
    <property type="entry name" value="Winged helix' DNA-binding domain"/>
    <property type="match status" value="1"/>
</dbReference>
<dbReference type="RefSeq" id="WP_266346514.1">
    <property type="nucleotide sequence ID" value="NZ_JAPKNH010000021.1"/>
</dbReference>
<evidence type="ECO:0000256" key="1">
    <source>
        <dbReference type="ARBA" id="ARBA00023015"/>
    </source>
</evidence>
<dbReference type="InterPro" id="IPR011711">
    <property type="entry name" value="GntR_C"/>
</dbReference>
<keyword evidence="2" id="KW-0238">DNA-binding</keyword>
<dbReference type="PANTHER" id="PTHR43537:SF45">
    <property type="entry name" value="GNTR FAMILY REGULATORY PROTEIN"/>
    <property type="match status" value="1"/>
</dbReference>
<gene>
    <name evidence="5" type="ORF">ACFPP9_24150</name>
</gene>
<keyword evidence="3" id="KW-0804">Transcription</keyword>
<dbReference type="Proteomes" id="UP001596150">
    <property type="component" value="Unassembled WGS sequence"/>
</dbReference>
<comment type="caution">
    <text evidence="5">The sequence shown here is derived from an EMBL/GenBank/DDBJ whole genome shotgun (WGS) entry which is preliminary data.</text>
</comment>
<dbReference type="Gene3D" id="1.10.10.10">
    <property type="entry name" value="Winged helix-like DNA-binding domain superfamily/Winged helix DNA-binding domain"/>
    <property type="match status" value="1"/>
</dbReference>
<keyword evidence="6" id="KW-1185">Reference proteome</keyword>
<dbReference type="SMART" id="SM00895">
    <property type="entry name" value="FCD"/>
    <property type="match status" value="1"/>
</dbReference>
<accession>A0ABW0Q1Y7</accession>
<protein>
    <submittedName>
        <fullName evidence="5">GntR family transcriptional regulator</fullName>
    </submittedName>
</protein>
<proteinExistence type="predicted"/>
<sequence length="236" mass="26163">MTTIERPLDGNLREQVLQQVRAEIISGQSAPGAMYSVPSLAATLGVSTTPVREALLELARSGLIEPLRNRGFKVVTPTLTQLRNLFDMREMLEVKAAEIVALKRKKDLDGVRKIADEIADAVEVGTVAGYLEADRRFHQAFAEITDNELLAETIMAFRDKMRLYGIGTDQGIERQRDSVREHYQILELADLGDVEGLGALMRHHIRSWEPIFTEALLEAVRSQASEAGGNLSLGPR</sequence>
<dbReference type="PANTHER" id="PTHR43537">
    <property type="entry name" value="TRANSCRIPTIONAL REGULATOR, GNTR FAMILY"/>
    <property type="match status" value="1"/>
</dbReference>
<dbReference type="InterPro" id="IPR008920">
    <property type="entry name" value="TF_FadR/GntR_C"/>
</dbReference>
<feature type="domain" description="HTH gntR-type" evidence="4">
    <location>
        <begin position="10"/>
        <end position="77"/>
    </location>
</feature>
<evidence type="ECO:0000259" key="4">
    <source>
        <dbReference type="PROSITE" id="PS50949"/>
    </source>
</evidence>
<name>A0ABW0Q1Y7_9HYPH</name>
<dbReference type="CDD" id="cd07377">
    <property type="entry name" value="WHTH_GntR"/>
    <property type="match status" value="1"/>
</dbReference>
<organism evidence="5 6">
    <name type="scientific">Kaistia terrae</name>
    <dbReference type="NCBI Taxonomy" id="537017"/>
    <lineage>
        <taxon>Bacteria</taxon>
        <taxon>Pseudomonadati</taxon>
        <taxon>Pseudomonadota</taxon>
        <taxon>Alphaproteobacteria</taxon>
        <taxon>Hyphomicrobiales</taxon>
        <taxon>Kaistiaceae</taxon>
        <taxon>Kaistia</taxon>
    </lineage>
</organism>
<evidence type="ECO:0000313" key="5">
    <source>
        <dbReference type="EMBL" id="MFC5518879.1"/>
    </source>
</evidence>
<dbReference type="Gene3D" id="1.20.120.530">
    <property type="entry name" value="GntR ligand-binding domain-like"/>
    <property type="match status" value="1"/>
</dbReference>
<reference evidence="6" key="1">
    <citation type="journal article" date="2019" name="Int. J. Syst. Evol. Microbiol.">
        <title>The Global Catalogue of Microorganisms (GCM) 10K type strain sequencing project: providing services to taxonomists for standard genome sequencing and annotation.</title>
        <authorList>
            <consortium name="The Broad Institute Genomics Platform"/>
            <consortium name="The Broad Institute Genome Sequencing Center for Infectious Disease"/>
            <person name="Wu L."/>
            <person name="Ma J."/>
        </authorList>
    </citation>
    <scope>NUCLEOTIDE SEQUENCE [LARGE SCALE GENOMIC DNA]</scope>
    <source>
        <strain evidence="6">KACC 12633</strain>
    </source>
</reference>
<evidence type="ECO:0000256" key="2">
    <source>
        <dbReference type="ARBA" id="ARBA00023125"/>
    </source>
</evidence>
<keyword evidence="1" id="KW-0805">Transcription regulation</keyword>
<evidence type="ECO:0000256" key="3">
    <source>
        <dbReference type="ARBA" id="ARBA00023163"/>
    </source>
</evidence>
<dbReference type="InterPro" id="IPR036390">
    <property type="entry name" value="WH_DNA-bd_sf"/>
</dbReference>
<dbReference type="PROSITE" id="PS50949">
    <property type="entry name" value="HTH_GNTR"/>
    <property type="match status" value="1"/>
</dbReference>
<dbReference type="InterPro" id="IPR036388">
    <property type="entry name" value="WH-like_DNA-bd_sf"/>
</dbReference>
<dbReference type="EMBL" id="JBHSML010000028">
    <property type="protein sequence ID" value="MFC5518879.1"/>
    <property type="molecule type" value="Genomic_DNA"/>
</dbReference>
<evidence type="ECO:0000313" key="6">
    <source>
        <dbReference type="Proteomes" id="UP001596150"/>
    </source>
</evidence>
<dbReference type="SUPFAM" id="SSF48008">
    <property type="entry name" value="GntR ligand-binding domain-like"/>
    <property type="match status" value="1"/>
</dbReference>
<dbReference type="InterPro" id="IPR000524">
    <property type="entry name" value="Tscrpt_reg_HTH_GntR"/>
</dbReference>
<dbReference type="Pfam" id="PF00392">
    <property type="entry name" value="GntR"/>
    <property type="match status" value="1"/>
</dbReference>